<dbReference type="InterPro" id="IPR005170">
    <property type="entry name" value="Transptr-assoc_dom"/>
</dbReference>
<dbReference type="FunFam" id="3.10.580.10:FF:000002">
    <property type="entry name" value="Magnesium/cobalt efflux protein CorC"/>
    <property type="match status" value="1"/>
</dbReference>
<dbReference type="Proteomes" id="UP000282837">
    <property type="component" value="Unassembled WGS sequence"/>
</dbReference>
<dbReference type="GO" id="GO:0005886">
    <property type="term" value="C:plasma membrane"/>
    <property type="evidence" value="ECO:0007669"/>
    <property type="project" value="TreeGrafter"/>
</dbReference>
<dbReference type="Pfam" id="PF00571">
    <property type="entry name" value="CBS"/>
    <property type="match status" value="2"/>
</dbReference>
<feature type="domain" description="CBS" evidence="5">
    <location>
        <begin position="86"/>
        <end position="144"/>
    </location>
</feature>
<keyword evidence="7" id="KW-1185">Reference proteome</keyword>
<keyword evidence="3 4" id="KW-0129">CBS domain</keyword>
<dbReference type="PANTHER" id="PTHR22777">
    <property type="entry name" value="HEMOLYSIN-RELATED"/>
    <property type="match status" value="1"/>
</dbReference>
<keyword evidence="2" id="KW-0677">Repeat</keyword>
<evidence type="ECO:0000256" key="3">
    <source>
        <dbReference type="ARBA" id="ARBA00023122"/>
    </source>
</evidence>
<sequence>MAEMGRLGDTGNGESDSKLSLWRAVRRFFDGGEADQSLRDHLEDIIDEHEEEGGAPAGKGDLSLMERQMLRNLLHFSEHDAADVCIPRGAIVAVPHNAPFADVVAAFAEHGHSRMPVYRDTLDEVIGMILIKDVFGYLARGEEPQGHWTRLMRQPLFVPTARGALDVLADMRSSRVHLAVVVDEYSGTEGIITFEDLVEEIVGEIEDEHDDAPAPLLTPLEEGMWDADAKARLEEVGERIDPRLAEVEEDIDTLGGLAFLMAGHVPHVGTMIPHPSGWTIEVTQADERHVMRLRLHPPASLLSEED</sequence>
<dbReference type="PANTHER" id="PTHR22777:SF27">
    <property type="entry name" value="MAGNESIUM AND COBALT EFFLUX PROTEIN CORC"/>
    <property type="match status" value="1"/>
</dbReference>
<dbReference type="GO" id="GO:0050660">
    <property type="term" value="F:flavin adenine dinucleotide binding"/>
    <property type="evidence" value="ECO:0007669"/>
    <property type="project" value="InterPro"/>
</dbReference>
<evidence type="ECO:0000313" key="7">
    <source>
        <dbReference type="Proteomes" id="UP000282837"/>
    </source>
</evidence>
<evidence type="ECO:0000256" key="4">
    <source>
        <dbReference type="PROSITE-ProRule" id="PRU00703"/>
    </source>
</evidence>
<dbReference type="InterPro" id="IPR044751">
    <property type="entry name" value="Ion_transp-like_CBS"/>
</dbReference>
<dbReference type="Pfam" id="PF03471">
    <property type="entry name" value="CorC_HlyC"/>
    <property type="match status" value="1"/>
</dbReference>
<organism evidence="6 7">
    <name type="scientific">Novosphingobium umbonatum</name>
    <dbReference type="NCBI Taxonomy" id="1908524"/>
    <lineage>
        <taxon>Bacteria</taxon>
        <taxon>Pseudomonadati</taxon>
        <taxon>Pseudomonadota</taxon>
        <taxon>Alphaproteobacteria</taxon>
        <taxon>Sphingomonadales</taxon>
        <taxon>Sphingomonadaceae</taxon>
        <taxon>Novosphingobium</taxon>
    </lineage>
</organism>
<dbReference type="InterPro" id="IPR016169">
    <property type="entry name" value="FAD-bd_PCMH_sub2"/>
</dbReference>
<feature type="domain" description="CBS" evidence="5">
    <location>
        <begin position="151"/>
        <end position="208"/>
    </location>
</feature>
<dbReference type="CDD" id="cd04590">
    <property type="entry name" value="CBS_pair_CorC_HlyC_assoc"/>
    <property type="match status" value="1"/>
</dbReference>
<dbReference type="SMART" id="SM01091">
    <property type="entry name" value="CorC_HlyC"/>
    <property type="match status" value="1"/>
</dbReference>
<dbReference type="Gene3D" id="3.10.580.10">
    <property type="entry name" value="CBS-domain"/>
    <property type="match status" value="1"/>
</dbReference>
<protein>
    <submittedName>
        <fullName evidence="6">HlyC/CorC family transporter</fullName>
    </submittedName>
</protein>
<dbReference type="SMART" id="SM00116">
    <property type="entry name" value="CBS"/>
    <property type="match status" value="2"/>
</dbReference>
<dbReference type="InterPro" id="IPR036318">
    <property type="entry name" value="FAD-bd_PCMH-like_sf"/>
</dbReference>
<accession>A0A3S2Y7L1</accession>
<dbReference type="RefSeq" id="WP_127708319.1">
    <property type="nucleotide sequence ID" value="NZ_SACO01000005.1"/>
</dbReference>
<reference evidence="6 7" key="1">
    <citation type="submission" date="2019-01" db="EMBL/GenBank/DDBJ databases">
        <authorList>
            <person name="Chen W.-M."/>
        </authorList>
    </citation>
    <scope>NUCLEOTIDE SEQUENCE [LARGE SCALE GENOMIC DNA]</scope>
    <source>
        <strain evidence="6 7">FSY-9</strain>
    </source>
</reference>
<evidence type="ECO:0000256" key="2">
    <source>
        <dbReference type="ARBA" id="ARBA00022737"/>
    </source>
</evidence>
<dbReference type="InterPro" id="IPR000644">
    <property type="entry name" value="CBS_dom"/>
</dbReference>
<dbReference type="AlphaFoldDB" id="A0A3S2Y7L1"/>
<dbReference type="SUPFAM" id="SSF56176">
    <property type="entry name" value="FAD-binding/transporter-associated domain-like"/>
    <property type="match status" value="1"/>
</dbReference>
<name>A0A3S2Y7L1_9SPHN</name>
<comment type="caution">
    <text evidence="6">The sequence shown here is derived from an EMBL/GenBank/DDBJ whole genome shotgun (WGS) entry which is preliminary data.</text>
</comment>
<gene>
    <name evidence="6" type="ORF">EOE18_08495</name>
</gene>
<dbReference type="InterPro" id="IPR046342">
    <property type="entry name" value="CBS_dom_sf"/>
</dbReference>
<evidence type="ECO:0000313" key="6">
    <source>
        <dbReference type="EMBL" id="RVU05344.1"/>
    </source>
</evidence>
<dbReference type="OrthoDB" id="9797674at2"/>
<proteinExistence type="inferred from homology"/>
<dbReference type="Gene3D" id="3.30.465.10">
    <property type="match status" value="1"/>
</dbReference>
<comment type="similarity">
    <text evidence="1">Belongs to the UPF0053 family. Hemolysin C subfamily.</text>
</comment>
<evidence type="ECO:0000259" key="5">
    <source>
        <dbReference type="PROSITE" id="PS51371"/>
    </source>
</evidence>
<dbReference type="PROSITE" id="PS51371">
    <property type="entry name" value="CBS"/>
    <property type="match status" value="2"/>
</dbReference>
<evidence type="ECO:0000256" key="1">
    <source>
        <dbReference type="ARBA" id="ARBA00006446"/>
    </source>
</evidence>
<dbReference type="EMBL" id="SACO01000005">
    <property type="protein sequence ID" value="RVU05344.1"/>
    <property type="molecule type" value="Genomic_DNA"/>
</dbReference>
<dbReference type="SUPFAM" id="SSF54631">
    <property type="entry name" value="CBS-domain pair"/>
    <property type="match status" value="1"/>
</dbReference>